<proteinExistence type="predicted"/>
<organism evidence="2 3">
    <name type="scientific">Parasporobacterium paucivorans DSM 15970</name>
    <dbReference type="NCBI Taxonomy" id="1122934"/>
    <lineage>
        <taxon>Bacteria</taxon>
        <taxon>Bacillati</taxon>
        <taxon>Bacillota</taxon>
        <taxon>Clostridia</taxon>
        <taxon>Lachnospirales</taxon>
        <taxon>Lachnospiraceae</taxon>
        <taxon>Parasporobacterium</taxon>
    </lineage>
</organism>
<accession>A0A1M6HWT4</accession>
<evidence type="ECO:0000313" key="3">
    <source>
        <dbReference type="Proteomes" id="UP000184342"/>
    </source>
</evidence>
<evidence type="ECO:0000256" key="1">
    <source>
        <dbReference type="SAM" id="Phobius"/>
    </source>
</evidence>
<protein>
    <submittedName>
        <fullName evidence="2">Uncharacterized protein</fullName>
    </submittedName>
</protein>
<evidence type="ECO:0000313" key="2">
    <source>
        <dbReference type="EMBL" id="SHJ26692.1"/>
    </source>
</evidence>
<keyword evidence="1" id="KW-0812">Transmembrane</keyword>
<name>A0A1M6HWT4_9FIRM</name>
<reference evidence="2 3" key="1">
    <citation type="submission" date="2016-11" db="EMBL/GenBank/DDBJ databases">
        <authorList>
            <person name="Jaros S."/>
            <person name="Januszkiewicz K."/>
            <person name="Wedrychowicz H."/>
        </authorList>
    </citation>
    <scope>NUCLEOTIDE SEQUENCE [LARGE SCALE GENOMIC DNA]</scope>
    <source>
        <strain evidence="2 3">DSM 15970</strain>
    </source>
</reference>
<keyword evidence="3" id="KW-1185">Reference proteome</keyword>
<dbReference type="Proteomes" id="UP000184342">
    <property type="component" value="Unassembled WGS sequence"/>
</dbReference>
<dbReference type="AlphaFoldDB" id="A0A1M6HWT4"/>
<sequence length="67" mass="7497">MMEISKCKNKKCQRPLPDSYKHKYCENCRNEHVKRIKDAGKAVAGVVVLVGAPVLAFVTKGKINPKK</sequence>
<feature type="transmembrane region" description="Helical" evidence="1">
    <location>
        <begin position="39"/>
        <end position="58"/>
    </location>
</feature>
<dbReference type="EMBL" id="FQYT01000016">
    <property type="protein sequence ID" value="SHJ26692.1"/>
    <property type="molecule type" value="Genomic_DNA"/>
</dbReference>
<gene>
    <name evidence="2" type="ORF">SAMN02745691_01632</name>
</gene>
<keyword evidence="1" id="KW-0472">Membrane</keyword>
<keyword evidence="1" id="KW-1133">Transmembrane helix</keyword>
<dbReference type="STRING" id="1122934.SAMN02745691_01632"/>